<evidence type="ECO:0000256" key="1">
    <source>
        <dbReference type="ARBA" id="ARBA00004948"/>
    </source>
</evidence>
<dbReference type="GO" id="GO:0008902">
    <property type="term" value="F:hydroxymethylpyrimidine kinase activity"/>
    <property type="evidence" value="ECO:0007669"/>
    <property type="project" value="UniProtKB-EC"/>
</dbReference>
<evidence type="ECO:0000259" key="7">
    <source>
        <dbReference type="Pfam" id="PF08543"/>
    </source>
</evidence>
<dbReference type="FunFam" id="3.40.1190.20:FF:000003">
    <property type="entry name" value="Phosphomethylpyrimidine kinase ThiD"/>
    <property type="match status" value="1"/>
</dbReference>
<dbReference type="InterPro" id="IPR004399">
    <property type="entry name" value="HMP/HMP-P_kinase_dom"/>
</dbReference>
<name>A0A4R3M533_9HYPH</name>
<dbReference type="PANTHER" id="PTHR20858:SF17">
    <property type="entry name" value="HYDROXYMETHYLPYRIMIDINE_PHOSPHOMETHYLPYRIMIDINE KINASE THI20-RELATED"/>
    <property type="match status" value="1"/>
</dbReference>
<evidence type="ECO:0000313" key="8">
    <source>
        <dbReference type="EMBL" id="TCT08390.1"/>
    </source>
</evidence>
<evidence type="ECO:0000313" key="9">
    <source>
        <dbReference type="Proteomes" id="UP000295678"/>
    </source>
</evidence>
<accession>A0A4R3M533</accession>
<dbReference type="GO" id="GO:0009229">
    <property type="term" value="P:thiamine diphosphate biosynthetic process"/>
    <property type="evidence" value="ECO:0007669"/>
    <property type="project" value="UniProtKB-UniPathway"/>
</dbReference>
<keyword evidence="4" id="KW-0547">Nucleotide-binding</keyword>
<keyword evidence="6" id="KW-0067">ATP-binding</keyword>
<dbReference type="GO" id="GO:0005524">
    <property type="term" value="F:ATP binding"/>
    <property type="evidence" value="ECO:0007669"/>
    <property type="project" value="UniProtKB-KW"/>
</dbReference>
<reference evidence="8 9" key="1">
    <citation type="submission" date="2019-03" db="EMBL/GenBank/DDBJ databases">
        <title>Genomic Encyclopedia of Type Strains, Phase IV (KMG-IV): sequencing the most valuable type-strain genomes for metagenomic binning, comparative biology and taxonomic classification.</title>
        <authorList>
            <person name="Goeker M."/>
        </authorList>
    </citation>
    <scope>NUCLEOTIDE SEQUENCE [LARGE SCALE GENOMIC DNA]</scope>
    <source>
        <strain evidence="8 9">DSM 19345</strain>
    </source>
</reference>
<dbReference type="GO" id="GO:0008972">
    <property type="term" value="F:phosphomethylpyrimidine kinase activity"/>
    <property type="evidence" value="ECO:0007669"/>
    <property type="project" value="InterPro"/>
</dbReference>
<evidence type="ECO:0000256" key="4">
    <source>
        <dbReference type="ARBA" id="ARBA00022741"/>
    </source>
</evidence>
<dbReference type="OrthoDB" id="9810880at2"/>
<dbReference type="GO" id="GO:0009228">
    <property type="term" value="P:thiamine biosynthetic process"/>
    <property type="evidence" value="ECO:0007669"/>
    <property type="project" value="InterPro"/>
</dbReference>
<evidence type="ECO:0000256" key="2">
    <source>
        <dbReference type="ARBA" id="ARBA00012135"/>
    </source>
</evidence>
<dbReference type="SUPFAM" id="SSF53613">
    <property type="entry name" value="Ribokinase-like"/>
    <property type="match status" value="1"/>
</dbReference>
<dbReference type="GO" id="GO:0005829">
    <property type="term" value="C:cytosol"/>
    <property type="evidence" value="ECO:0007669"/>
    <property type="project" value="TreeGrafter"/>
</dbReference>
<sequence length="283" mass="29202">MKQVRPDSFTADPARGGRAPVALSIAGTDPTAGAGMQADLKTFSALGVYGATVITALVAQNTTGVQAVLDIAPDFVAKQIDSVFDDLSVDAVKVGMLSVPAVIETVAERLAAHRAPNIVIDPVMVAKSGDPLLRPEAVAVLRDTLLPLALVITPNLPEAARLLDADVADSEAAMRRQGERLLALGPKAVLMKGGHAEGDRSVDILVSDRDCLRFEAPRVATRNTHGTGCTLSAAIAAGLAKGLGLEAAVRAAKDYLTAALVAADTLGVGHGHGPVHHFHSVWS</sequence>
<feature type="domain" description="Pyridoxamine kinase/Phosphomethylpyrimidine kinase" evidence="7">
    <location>
        <begin position="29"/>
        <end position="276"/>
    </location>
</feature>
<dbReference type="Proteomes" id="UP000295678">
    <property type="component" value="Unassembled WGS sequence"/>
</dbReference>
<organism evidence="8 9">
    <name type="scientific">Tepidamorphus gemmatus</name>
    <dbReference type="NCBI Taxonomy" id="747076"/>
    <lineage>
        <taxon>Bacteria</taxon>
        <taxon>Pseudomonadati</taxon>
        <taxon>Pseudomonadota</taxon>
        <taxon>Alphaproteobacteria</taxon>
        <taxon>Hyphomicrobiales</taxon>
        <taxon>Tepidamorphaceae</taxon>
        <taxon>Tepidamorphus</taxon>
    </lineage>
</organism>
<evidence type="ECO:0000256" key="5">
    <source>
        <dbReference type="ARBA" id="ARBA00022777"/>
    </source>
</evidence>
<dbReference type="InterPro" id="IPR013749">
    <property type="entry name" value="PM/HMP-P_kinase-1"/>
</dbReference>
<dbReference type="UniPathway" id="UPA00060">
    <property type="reaction ID" value="UER00138"/>
</dbReference>
<comment type="pathway">
    <text evidence="1">Cofactor biosynthesis; thiamine diphosphate biosynthesis.</text>
</comment>
<comment type="caution">
    <text evidence="8">The sequence shown here is derived from an EMBL/GenBank/DDBJ whole genome shotgun (WGS) entry which is preliminary data.</text>
</comment>
<gene>
    <name evidence="8" type="ORF">EDC22_10965</name>
</gene>
<dbReference type="AlphaFoldDB" id="A0A4R3M533"/>
<dbReference type="NCBIfam" id="TIGR00097">
    <property type="entry name" value="HMP-P_kinase"/>
    <property type="match status" value="1"/>
</dbReference>
<protein>
    <recommendedName>
        <fullName evidence="2">hydroxymethylpyrimidine kinase</fullName>
        <ecNumber evidence="2">2.7.1.49</ecNumber>
    </recommendedName>
</protein>
<dbReference type="PANTHER" id="PTHR20858">
    <property type="entry name" value="PHOSPHOMETHYLPYRIMIDINE KINASE"/>
    <property type="match status" value="1"/>
</dbReference>
<dbReference type="RefSeq" id="WP_132807316.1">
    <property type="nucleotide sequence ID" value="NZ_SMAK01000009.1"/>
</dbReference>
<dbReference type="EC" id="2.7.1.49" evidence="2"/>
<evidence type="ECO:0000256" key="6">
    <source>
        <dbReference type="ARBA" id="ARBA00022840"/>
    </source>
</evidence>
<dbReference type="InterPro" id="IPR029056">
    <property type="entry name" value="Ribokinase-like"/>
</dbReference>
<keyword evidence="5 8" id="KW-0418">Kinase</keyword>
<keyword evidence="9" id="KW-1185">Reference proteome</keyword>
<evidence type="ECO:0000256" key="3">
    <source>
        <dbReference type="ARBA" id="ARBA00022679"/>
    </source>
</evidence>
<proteinExistence type="predicted"/>
<dbReference type="Pfam" id="PF08543">
    <property type="entry name" value="Phos_pyr_kin"/>
    <property type="match status" value="1"/>
</dbReference>
<dbReference type="EMBL" id="SMAK01000009">
    <property type="protein sequence ID" value="TCT08390.1"/>
    <property type="molecule type" value="Genomic_DNA"/>
</dbReference>
<dbReference type="CDD" id="cd01169">
    <property type="entry name" value="HMPP_kinase"/>
    <property type="match status" value="1"/>
</dbReference>
<keyword evidence="3" id="KW-0808">Transferase</keyword>
<dbReference type="Gene3D" id="3.40.1190.20">
    <property type="match status" value="1"/>
</dbReference>